<dbReference type="InterPro" id="IPR051043">
    <property type="entry name" value="Sulfatase_Mod_Factor_Kinase"/>
</dbReference>
<evidence type="ECO:0000313" key="3">
    <source>
        <dbReference type="Proteomes" id="UP000286862"/>
    </source>
</evidence>
<dbReference type="PANTHER" id="PTHR23150:SF19">
    <property type="entry name" value="FORMYLGLYCINE-GENERATING ENZYME"/>
    <property type="match status" value="1"/>
</dbReference>
<dbReference type="InterPro" id="IPR042095">
    <property type="entry name" value="SUMF_sf"/>
</dbReference>
<dbReference type="Proteomes" id="UP000286862">
    <property type="component" value="Unassembled WGS sequence"/>
</dbReference>
<proteinExistence type="predicted"/>
<protein>
    <submittedName>
        <fullName evidence="2">Formylglycine-generating enzyme, required for sulfatase activity, contains SUMF1/FGE domain</fullName>
    </submittedName>
</protein>
<evidence type="ECO:0000313" key="2">
    <source>
        <dbReference type="EMBL" id="RWX47184.1"/>
    </source>
</evidence>
<dbReference type="PANTHER" id="PTHR23150">
    <property type="entry name" value="SULFATASE MODIFYING FACTOR 1, 2"/>
    <property type="match status" value="1"/>
</dbReference>
<comment type="caution">
    <text evidence="2">The sequence shown here is derived from an EMBL/GenBank/DDBJ whole genome shotgun (WGS) entry which is preliminary data.</text>
</comment>
<dbReference type="InterPro" id="IPR005532">
    <property type="entry name" value="SUMF_dom"/>
</dbReference>
<dbReference type="Gene3D" id="3.90.1580.10">
    <property type="entry name" value="paralog of FGE (formylglycine-generating enzyme)"/>
    <property type="match status" value="1"/>
</dbReference>
<sequence length="270" mass="31490">MINESKRWPESFPDRWASEWGEDEHGLWMAFHFQELRHVLRWIEPGSFMMGSPEDEPERFDDETLHQVTLSEGFWLGATTVTQALWQAVMQENPSNFKGDERPVEQIIWEDVQKFMDQLNTAIPGLELVLPSEAQWEYACRAGTTTPFFFGENITTDQVNYDGNYPYAGGEKGEYRQETVDVKALPCNDWGLYQMHGNVWEWCRDWFGDYPTDPVIDPVGPPDGRNRVCRGGSWDDRARYCRSALRYGREPDDRDDWLGFRLARGRTGKQ</sequence>
<gene>
    <name evidence="2" type="ORF">VT99_11791</name>
</gene>
<dbReference type="EMBL" id="MTKQ01000179">
    <property type="protein sequence ID" value="RWX47184.1"/>
    <property type="molecule type" value="Genomic_DNA"/>
</dbReference>
<dbReference type="Pfam" id="PF03781">
    <property type="entry name" value="FGE-sulfatase"/>
    <property type="match status" value="1"/>
</dbReference>
<evidence type="ECO:0000259" key="1">
    <source>
        <dbReference type="Pfam" id="PF03781"/>
    </source>
</evidence>
<dbReference type="SUPFAM" id="SSF56436">
    <property type="entry name" value="C-type lectin-like"/>
    <property type="match status" value="1"/>
</dbReference>
<reference evidence="2 3" key="1">
    <citation type="submission" date="2017-01" db="EMBL/GenBank/DDBJ databases">
        <title>The cable genome- insights into the physiology and evolution of filamentous bacteria capable of sulfide oxidation via long distance electron transfer.</title>
        <authorList>
            <person name="Schreiber L."/>
            <person name="Bjerg J.T."/>
            <person name="Boggild A."/>
            <person name="Van De Vossenberg J."/>
            <person name="Meysman F."/>
            <person name="Nielsen L.P."/>
            <person name="Schramm A."/>
            <person name="Kjeldsen K.U."/>
        </authorList>
    </citation>
    <scope>NUCLEOTIDE SEQUENCE [LARGE SCALE GENOMIC DNA]</scope>
    <source>
        <strain evidence="2">A2</strain>
    </source>
</reference>
<accession>A0A444J208</accession>
<feature type="domain" description="Sulfatase-modifying factor enzyme-like" evidence="1">
    <location>
        <begin position="42"/>
        <end position="264"/>
    </location>
</feature>
<dbReference type="GO" id="GO:0120147">
    <property type="term" value="F:formylglycine-generating oxidase activity"/>
    <property type="evidence" value="ECO:0007669"/>
    <property type="project" value="TreeGrafter"/>
</dbReference>
<dbReference type="AlphaFoldDB" id="A0A444J208"/>
<dbReference type="InterPro" id="IPR016187">
    <property type="entry name" value="CTDL_fold"/>
</dbReference>
<organism evidence="2 3">
    <name type="scientific">Candidatus Electrothrix marina</name>
    <dbReference type="NCBI Taxonomy" id="1859130"/>
    <lineage>
        <taxon>Bacteria</taxon>
        <taxon>Pseudomonadati</taxon>
        <taxon>Thermodesulfobacteriota</taxon>
        <taxon>Desulfobulbia</taxon>
        <taxon>Desulfobulbales</taxon>
        <taxon>Desulfobulbaceae</taxon>
        <taxon>Candidatus Electrothrix</taxon>
    </lineage>
</organism>
<name>A0A444J208_9BACT</name>